<dbReference type="InterPro" id="IPR000560">
    <property type="entry name" value="His_Pase_clade-2"/>
</dbReference>
<protein>
    <recommendedName>
        <fullName evidence="2">3-phytase</fullName>
        <ecNumber evidence="2">3.1.3.8</ecNumber>
    </recommendedName>
</protein>
<keyword evidence="6" id="KW-1185">Reference proteome</keyword>
<proteinExistence type="inferred from homology"/>
<dbReference type="Gene3D" id="3.40.50.1240">
    <property type="entry name" value="Phosphoglycerate mutase-like"/>
    <property type="match status" value="1"/>
</dbReference>
<dbReference type="OrthoDB" id="6509975at2759"/>
<dbReference type="Pfam" id="PF00328">
    <property type="entry name" value="His_Phos_2"/>
    <property type="match status" value="2"/>
</dbReference>
<evidence type="ECO:0000313" key="6">
    <source>
        <dbReference type="Proteomes" id="UP000838763"/>
    </source>
</evidence>
<dbReference type="PANTHER" id="PTHR20963">
    <property type="entry name" value="MULTIPLE INOSITOL POLYPHOSPHATE PHOSPHATASE-RELATED"/>
    <property type="match status" value="1"/>
</dbReference>
<dbReference type="Proteomes" id="UP000838763">
    <property type="component" value="Unassembled WGS sequence"/>
</dbReference>
<dbReference type="GO" id="GO:0016158">
    <property type="term" value="F:inositol hexakisphosphate 3-phosphatase activity"/>
    <property type="evidence" value="ECO:0007669"/>
    <property type="project" value="UniProtKB-EC"/>
</dbReference>
<evidence type="ECO:0000313" key="5">
    <source>
        <dbReference type="EMBL" id="CAI4212584.1"/>
    </source>
</evidence>
<evidence type="ECO:0000256" key="1">
    <source>
        <dbReference type="ARBA" id="ARBA00005375"/>
    </source>
</evidence>
<comment type="similarity">
    <text evidence="1">Belongs to the histidine acid phosphatase family.</text>
</comment>
<dbReference type="AlphaFoldDB" id="A0A9P1GYD4"/>
<dbReference type="InterPro" id="IPR029033">
    <property type="entry name" value="His_PPase_superfam"/>
</dbReference>
<dbReference type="CDD" id="cd07061">
    <property type="entry name" value="HP_HAP_like"/>
    <property type="match status" value="1"/>
</dbReference>
<dbReference type="PANTHER" id="PTHR20963:SF24">
    <property type="entry name" value="3-PHYTASE B"/>
    <property type="match status" value="1"/>
</dbReference>
<dbReference type="GO" id="GO:0003993">
    <property type="term" value="F:acid phosphatase activity"/>
    <property type="evidence" value="ECO:0007669"/>
    <property type="project" value="TreeGrafter"/>
</dbReference>
<sequence>MSKSRFAVALAAVRDRIPGLSPHAYAPLEAASATVDIAGSDEPRDTPWGRGIGDCFNNYRSTPADARTSRLWGQYAPFFSVPSDIDPEVPSGCVVTFAQVLSRHGARDPTAYKTQVYNATVAKIQAGATKFAHGYGFLKDLEYTLGADQLTQFGIQQMLDQGRVMAERYGHLVRDDDDDDDGSDGGSALPFSGPRARTAEEEYLAAILVVPETEGFNNTLDHGGCTEFEGGPDSQLGNRARDAFADRFVPPVLRRLHEGLGASLHLTRDDVVAIMDLCPFYSVADPEGKLSDFCHLFTRDEWKSYDYYQSLGKYYGYGDGNPLGPTQGVGFVNELVARLTRRPVEDHTSTNTTLTGSPRTFPSIARCTPTLATTTP</sequence>
<gene>
    <name evidence="5" type="ORF">PPNO1_LOCUS2339</name>
</gene>
<dbReference type="PROSITE" id="PS00616">
    <property type="entry name" value="HIS_ACID_PHOSPHAT_1"/>
    <property type="match status" value="1"/>
</dbReference>
<evidence type="ECO:0000256" key="4">
    <source>
        <dbReference type="SAM" id="MobiDB-lite"/>
    </source>
</evidence>
<evidence type="ECO:0000256" key="2">
    <source>
        <dbReference type="ARBA" id="ARBA00012632"/>
    </source>
</evidence>
<name>A0A9P1GYD4_9PEZI</name>
<reference evidence="5" key="1">
    <citation type="submission" date="2022-11" db="EMBL/GenBank/DDBJ databases">
        <authorList>
            <person name="Scott C."/>
            <person name="Bruce N."/>
        </authorList>
    </citation>
    <scope>NUCLEOTIDE SEQUENCE</scope>
</reference>
<dbReference type="InterPro" id="IPR033379">
    <property type="entry name" value="Acid_Pase_AS"/>
</dbReference>
<accession>A0A9P1GYD4</accession>
<evidence type="ECO:0000256" key="3">
    <source>
        <dbReference type="ARBA" id="ARBA00022801"/>
    </source>
</evidence>
<dbReference type="EC" id="3.1.3.8" evidence="2"/>
<comment type="caution">
    <text evidence="5">The sequence shown here is derived from an EMBL/GenBank/DDBJ whole genome shotgun (WGS) entry which is preliminary data.</text>
</comment>
<dbReference type="EMBL" id="CALLCH030000005">
    <property type="protein sequence ID" value="CAI4212584.1"/>
    <property type="molecule type" value="Genomic_DNA"/>
</dbReference>
<feature type="region of interest" description="Disordered" evidence="4">
    <location>
        <begin position="173"/>
        <end position="193"/>
    </location>
</feature>
<organism evidence="5 6">
    <name type="scientific">Parascedosporium putredinis</name>
    <dbReference type="NCBI Taxonomy" id="1442378"/>
    <lineage>
        <taxon>Eukaryota</taxon>
        <taxon>Fungi</taxon>
        <taxon>Dikarya</taxon>
        <taxon>Ascomycota</taxon>
        <taxon>Pezizomycotina</taxon>
        <taxon>Sordariomycetes</taxon>
        <taxon>Hypocreomycetidae</taxon>
        <taxon>Microascales</taxon>
        <taxon>Microascaceae</taxon>
        <taxon>Parascedosporium</taxon>
    </lineage>
</organism>
<keyword evidence="3" id="KW-0378">Hydrolase</keyword>
<dbReference type="SUPFAM" id="SSF53254">
    <property type="entry name" value="Phosphoglycerate mutase-like"/>
    <property type="match status" value="1"/>
</dbReference>